<feature type="transmembrane region" description="Helical" evidence="1">
    <location>
        <begin position="227"/>
        <end position="245"/>
    </location>
</feature>
<dbReference type="PANTHER" id="PTHR36435:SF1">
    <property type="entry name" value="CAAX AMINO TERMINAL PROTEASE FAMILY PROTEIN"/>
    <property type="match status" value="1"/>
</dbReference>
<organism evidence="3 4">
    <name type="scientific">Brevibacillus thermoruber</name>
    <dbReference type="NCBI Taxonomy" id="33942"/>
    <lineage>
        <taxon>Bacteria</taxon>
        <taxon>Bacillati</taxon>
        <taxon>Bacillota</taxon>
        <taxon>Bacilli</taxon>
        <taxon>Bacillales</taxon>
        <taxon>Paenibacillaceae</taxon>
        <taxon>Brevibacillus</taxon>
    </lineage>
</organism>
<keyword evidence="4" id="KW-1185">Reference proteome</keyword>
<feature type="transmembrane region" description="Helical" evidence="1">
    <location>
        <begin position="178"/>
        <end position="200"/>
    </location>
</feature>
<dbReference type="EMBL" id="JAPYYP010000011">
    <property type="protein sequence ID" value="MDA5108859.1"/>
    <property type="molecule type" value="Genomic_DNA"/>
</dbReference>
<dbReference type="GO" id="GO:0004175">
    <property type="term" value="F:endopeptidase activity"/>
    <property type="evidence" value="ECO:0007669"/>
    <property type="project" value="UniProtKB-ARBA"/>
</dbReference>
<protein>
    <submittedName>
        <fullName evidence="3">Type II CAAX endopeptidase family protein</fullName>
    </submittedName>
</protein>
<comment type="caution">
    <text evidence="3">The sequence shown here is derived from an EMBL/GenBank/DDBJ whole genome shotgun (WGS) entry which is preliminary data.</text>
</comment>
<dbReference type="AlphaFoldDB" id="A0A9X3Z3M8"/>
<keyword evidence="1" id="KW-1133">Transmembrane helix</keyword>
<dbReference type="InterPro" id="IPR052710">
    <property type="entry name" value="CAAX_protease"/>
</dbReference>
<gene>
    <name evidence="3" type="ORF">O3V59_10855</name>
</gene>
<feature type="transmembrane region" description="Helical" evidence="1">
    <location>
        <begin position="257"/>
        <end position="275"/>
    </location>
</feature>
<evidence type="ECO:0000256" key="1">
    <source>
        <dbReference type="SAM" id="Phobius"/>
    </source>
</evidence>
<accession>A0A9X3Z3M8</accession>
<evidence type="ECO:0000313" key="3">
    <source>
        <dbReference type="EMBL" id="MDA5108859.1"/>
    </source>
</evidence>
<feature type="domain" description="CAAX prenyl protease 2/Lysostaphin resistance protein A-like" evidence="2">
    <location>
        <begin position="230"/>
        <end position="316"/>
    </location>
</feature>
<evidence type="ECO:0000259" key="2">
    <source>
        <dbReference type="Pfam" id="PF02517"/>
    </source>
</evidence>
<keyword evidence="1" id="KW-0472">Membrane</keyword>
<feature type="transmembrane region" description="Helical" evidence="1">
    <location>
        <begin position="60"/>
        <end position="85"/>
    </location>
</feature>
<reference evidence="3" key="1">
    <citation type="submission" date="2022-12" db="EMBL/GenBank/DDBJ databases">
        <title>Draft genome sequence of the thermophilic strain Brevibacillus thermoruber HT42, isolated from Los Humeros, Puebla, Mexico, with biotechnological potential.</title>
        <authorList>
            <person name="Lara Sanchez J."/>
            <person name="Solis Palacios R."/>
            <person name="Bustos Baena A.S."/>
            <person name="Ruz Baez A.E."/>
            <person name="Espinosa Luna G."/>
            <person name="Oliart Ros R.M."/>
        </authorList>
    </citation>
    <scope>NUCLEOTIDE SEQUENCE</scope>
    <source>
        <strain evidence="3">HT42</strain>
    </source>
</reference>
<feature type="transmembrane region" description="Helical" evidence="1">
    <location>
        <begin position="304"/>
        <end position="323"/>
    </location>
</feature>
<dbReference type="Proteomes" id="UP001151071">
    <property type="component" value="Unassembled WGS sequence"/>
</dbReference>
<evidence type="ECO:0000313" key="4">
    <source>
        <dbReference type="Proteomes" id="UP001151071"/>
    </source>
</evidence>
<keyword evidence="1" id="KW-0812">Transmembrane</keyword>
<sequence length="324" mass="36413">MLTGPGMSLRGGTEKRRSAPWAIPLFVGYWIVFAAELMMLRFERGPDGRWIVSTAEVPELWLSLTVLAVAVFSFVAAIGFAVNVWRDRRRTAWLRHRPAPAWADLLHVVAWLQVFHACTLLLYGLVLPHPVFPEGSVGSFFESASLQLFILVVVPLWFRGRMDEIGVCRPRRIGRMIAALVVVLLLITRVLDAVVTTPVADWFHLSLDSERERQIEQEIVQAKDGDIWAVAASVLVIGILVPIAEELLFRGVIQTCLVRRWGAFVGIVLSSLWFALMHVDVALLAPLFVIGLCLGYLRHRFQSIWGAVVLHVINNLTGVLHYFH</sequence>
<name>A0A9X3Z3M8_9BACL</name>
<proteinExistence type="predicted"/>
<dbReference type="InterPro" id="IPR003675">
    <property type="entry name" value="Rce1/LyrA-like_dom"/>
</dbReference>
<feature type="transmembrane region" description="Helical" evidence="1">
    <location>
        <begin position="138"/>
        <end position="158"/>
    </location>
</feature>
<dbReference type="PANTHER" id="PTHR36435">
    <property type="entry name" value="SLR1288 PROTEIN"/>
    <property type="match status" value="1"/>
</dbReference>
<feature type="transmembrane region" description="Helical" evidence="1">
    <location>
        <begin position="105"/>
        <end position="126"/>
    </location>
</feature>
<dbReference type="GO" id="GO:0080120">
    <property type="term" value="P:CAAX-box protein maturation"/>
    <property type="evidence" value="ECO:0007669"/>
    <property type="project" value="UniProtKB-ARBA"/>
</dbReference>
<dbReference type="Pfam" id="PF02517">
    <property type="entry name" value="Rce1-like"/>
    <property type="match status" value="1"/>
</dbReference>
<feature type="transmembrane region" description="Helical" evidence="1">
    <location>
        <begin position="21"/>
        <end position="40"/>
    </location>
</feature>
<dbReference type="RefSeq" id="WP_271140097.1">
    <property type="nucleotide sequence ID" value="NZ_JAPYYP010000011.1"/>
</dbReference>